<proteinExistence type="predicted"/>
<dbReference type="Proteomes" id="UP001232973">
    <property type="component" value="Unassembled WGS sequence"/>
</dbReference>
<protein>
    <submittedName>
        <fullName evidence="1">Uncharacterized protein</fullName>
    </submittedName>
</protein>
<gene>
    <name evidence="1" type="ORF">J2S03_000144</name>
</gene>
<comment type="caution">
    <text evidence="1">The sequence shown here is derived from an EMBL/GenBank/DDBJ whole genome shotgun (WGS) entry which is preliminary data.</text>
</comment>
<accession>A0ABT9XDI9</accession>
<organism evidence="1 2">
    <name type="scientific">Alicyclobacillus cycloheptanicus</name>
    <dbReference type="NCBI Taxonomy" id="1457"/>
    <lineage>
        <taxon>Bacteria</taxon>
        <taxon>Bacillati</taxon>
        <taxon>Bacillota</taxon>
        <taxon>Bacilli</taxon>
        <taxon>Bacillales</taxon>
        <taxon>Alicyclobacillaceae</taxon>
        <taxon>Alicyclobacillus</taxon>
    </lineage>
</organism>
<evidence type="ECO:0000313" key="1">
    <source>
        <dbReference type="EMBL" id="MDQ0188340.1"/>
    </source>
</evidence>
<dbReference type="RefSeq" id="WP_274455744.1">
    <property type="nucleotide sequence ID" value="NZ_CP067097.1"/>
</dbReference>
<dbReference type="InterPro" id="IPR024562">
    <property type="entry name" value="YqhG"/>
</dbReference>
<reference evidence="1 2" key="1">
    <citation type="submission" date="2023-07" db="EMBL/GenBank/DDBJ databases">
        <title>Genomic Encyclopedia of Type Strains, Phase IV (KMG-IV): sequencing the most valuable type-strain genomes for metagenomic binning, comparative biology and taxonomic classification.</title>
        <authorList>
            <person name="Goeker M."/>
        </authorList>
    </citation>
    <scope>NUCLEOTIDE SEQUENCE [LARGE SCALE GENOMIC DNA]</scope>
    <source>
        <strain evidence="1 2">DSM 4006</strain>
    </source>
</reference>
<sequence length="312" mass="35470">MSTSPLRSADERIAFCDAYFSAVGARCVYQSPAYREYELPRDVDKELTDRPYYWLWVEQTDQEVPPTVLRLAFSEEAVARENERLREKAMKQANFDAMSEVERMFFRPPTAEYVALGSFRLDKIYESIEKRGRFAAVAVMPGGPSEGERPAAQPLARTPWVPWLMVNAVVSYRCDSVQQAWYSVGVCLENGQVVDRFYPSIQRLPLQPVDPAILLRPGDRSVASAIASAKQKMERLASSGPETWAQAASERLRKEEQQLTTYYQSILPDLPPEEHPVVEAELANKLRQLKERMAPRIELDIRQLALVGLVAK</sequence>
<dbReference type="Pfam" id="PF11079">
    <property type="entry name" value="YqhG"/>
    <property type="match status" value="2"/>
</dbReference>
<dbReference type="EMBL" id="JAUSTP010000001">
    <property type="protein sequence ID" value="MDQ0188340.1"/>
    <property type="molecule type" value="Genomic_DNA"/>
</dbReference>
<name>A0ABT9XDI9_9BACL</name>
<keyword evidence="2" id="KW-1185">Reference proteome</keyword>
<evidence type="ECO:0000313" key="2">
    <source>
        <dbReference type="Proteomes" id="UP001232973"/>
    </source>
</evidence>